<keyword evidence="1" id="KW-1015">Disulfide bond</keyword>
<dbReference type="AlphaFoldDB" id="A0A669QDZ7"/>
<dbReference type="PANTHER" id="PTHR10424">
    <property type="entry name" value="VIRAL ENVELOPE PROTEIN"/>
    <property type="match status" value="1"/>
</dbReference>
<evidence type="ECO:0000313" key="3">
    <source>
        <dbReference type="Proteomes" id="UP000472261"/>
    </source>
</evidence>
<name>A0A669QDZ7_PHACC</name>
<dbReference type="Pfam" id="PF00429">
    <property type="entry name" value="TLV_coat"/>
    <property type="match status" value="1"/>
</dbReference>
<dbReference type="Ensembl" id="ENSPCLT00000025489.1">
    <property type="protein sequence ID" value="ENSPCLP00000019117.1"/>
    <property type="gene ID" value="ENSPCLG00000016036.1"/>
</dbReference>
<dbReference type="OMA" id="TYVDETH"/>
<dbReference type="SUPFAM" id="SSF58069">
    <property type="entry name" value="Virus ectodomain"/>
    <property type="match status" value="1"/>
</dbReference>
<dbReference type="Gene3D" id="1.10.287.210">
    <property type="match status" value="1"/>
</dbReference>
<proteinExistence type="predicted"/>
<protein>
    <recommendedName>
        <fullName evidence="4">ERVV2 protein</fullName>
    </recommendedName>
</protein>
<dbReference type="PANTHER" id="PTHR10424:SF73">
    <property type="entry name" value="ENDOGENOUS RETROVIRUS GROUP FC1 ENV POLYPROTEIN-RELATED"/>
    <property type="match status" value="1"/>
</dbReference>
<organism evidence="2 3">
    <name type="scientific">Phasianus colchicus</name>
    <name type="common">Common pheasant</name>
    <dbReference type="NCBI Taxonomy" id="9054"/>
    <lineage>
        <taxon>Eukaryota</taxon>
        <taxon>Metazoa</taxon>
        <taxon>Chordata</taxon>
        <taxon>Craniata</taxon>
        <taxon>Vertebrata</taxon>
        <taxon>Euteleostomi</taxon>
        <taxon>Archelosauria</taxon>
        <taxon>Archosauria</taxon>
        <taxon>Dinosauria</taxon>
        <taxon>Saurischia</taxon>
        <taxon>Theropoda</taxon>
        <taxon>Coelurosauria</taxon>
        <taxon>Aves</taxon>
        <taxon>Neognathae</taxon>
        <taxon>Galloanserae</taxon>
        <taxon>Galliformes</taxon>
        <taxon>Phasianidae</taxon>
        <taxon>Phasianinae</taxon>
        <taxon>Phasianus</taxon>
    </lineage>
</organism>
<accession>A0A669QDZ7</accession>
<sequence length="102" mass="11139">IWGIIDLQNVIFNISKALEDTENATIDAITAVQTQVSSLSKVVLQNQMALDLLTAKEGGVCMIVSQSCCTYVDETHRVETDLQTIWEKNPGSSPGNPVYIIV</sequence>
<keyword evidence="3" id="KW-1185">Reference proteome</keyword>
<evidence type="ECO:0000256" key="1">
    <source>
        <dbReference type="ARBA" id="ARBA00023157"/>
    </source>
</evidence>
<evidence type="ECO:0008006" key="4">
    <source>
        <dbReference type="Google" id="ProtNLM"/>
    </source>
</evidence>
<reference evidence="2" key="2">
    <citation type="submission" date="2025-09" db="UniProtKB">
        <authorList>
            <consortium name="Ensembl"/>
        </authorList>
    </citation>
    <scope>IDENTIFICATION</scope>
</reference>
<evidence type="ECO:0000313" key="2">
    <source>
        <dbReference type="Ensembl" id="ENSPCLP00000019117.1"/>
    </source>
</evidence>
<reference evidence="2" key="1">
    <citation type="submission" date="2025-08" db="UniProtKB">
        <authorList>
            <consortium name="Ensembl"/>
        </authorList>
    </citation>
    <scope>IDENTIFICATION</scope>
</reference>
<dbReference type="InterPro" id="IPR018154">
    <property type="entry name" value="TLV/ENV_coat_polyprotein"/>
</dbReference>
<dbReference type="Proteomes" id="UP000472261">
    <property type="component" value="Unplaced"/>
</dbReference>